<dbReference type="Pfam" id="PF22774">
    <property type="entry name" value="DNAJC11_beta-barrel"/>
    <property type="match status" value="1"/>
</dbReference>
<evidence type="ECO:0000313" key="6">
    <source>
        <dbReference type="Proteomes" id="UP000054454"/>
    </source>
</evidence>
<keyword evidence="3" id="KW-0143">Chaperone</keyword>
<evidence type="ECO:0000313" key="5">
    <source>
        <dbReference type="EMBL" id="KTW25798.1"/>
    </source>
</evidence>
<dbReference type="InterPro" id="IPR036869">
    <property type="entry name" value="J_dom_sf"/>
</dbReference>
<evidence type="ECO:0000259" key="4">
    <source>
        <dbReference type="PROSITE" id="PS50076"/>
    </source>
</evidence>
<dbReference type="GO" id="GO:0016020">
    <property type="term" value="C:membrane"/>
    <property type="evidence" value="ECO:0007669"/>
    <property type="project" value="UniProtKB-SubCell"/>
</dbReference>
<dbReference type="InterPro" id="IPR018253">
    <property type="entry name" value="DnaJ_domain_CS"/>
</dbReference>
<dbReference type="InterPro" id="IPR024586">
    <property type="entry name" value="DnaJ-like_C11_C"/>
</dbReference>
<proteinExistence type="predicted"/>
<dbReference type="SUPFAM" id="SSF46565">
    <property type="entry name" value="Chaperone J-domain"/>
    <property type="match status" value="1"/>
</dbReference>
<dbReference type="InterPro" id="IPR052243">
    <property type="entry name" value="Mito_inner_membrane_organizer"/>
</dbReference>
<dbReference type="PROSITE" id="PS00636">
    <property type="entry name" value="DNAJ_1"/>
    <property type="match status" value="1"/>
</dbReference>
<dbReference type="RefSeq" id="XP_018224407.1">
    <property type="nucleotide sequence ID" value="XM_018371917.1"/>
</dbReference>
<dbReference type="EMBL" id="LFVZ01000016">
    <property type="protein sequence ID" value="KTW25798.1"/>
    <property type="molecule type" value="Genomic_DNA"/>
</dbReference>
<dbReference type="InterPro" id="IPR055225">
    <property type="entry name" value="DNAJC11-like_beta-barrel"/>
</dbReference>
<evidence type="ECO:0000256" key="3">
    <source>
        <dbReference type="ARBA" id="ARBA00023186"/>
    </source>
</evidence>
<dbReference type="PANTHER" id="PTHR44157:SF1">
    <property type="entry name" value="DNAJ HOMOLOG SUBFAMILY C MEMBER 11"/>
    <property type="match status" value="1"/>
</dbReference>
<dbReference type="PROSITE" id="PS50076">
    <property type="entry name" value="DNAJ_2"/>
    <property type="match status" value="1"/>
</dbReference>
<evidence type="ECO:0000256" key="2">
    <source>
        <dbReference type="ARBA" id="ARBA00023136"/>
    </source>
</evidence>
<dbReference type="SMART" id="SM00271">
    <property type="entry name" value="DnaJ"/>
    <property type="match status" value="1"/>
</dbReference>
<comment type="subcellular location">
    <subcellularLocation>
        <location evidence="1">Membrane</location>
    </subcellularLocation>
</comment>
<dbReference type="Pfam" id="PF11875">
    <property type="entry name" value="DnaJ-like_C11_C"/>
    <property type="match status" value="1"/>
</dbReference>
<dbReference type="PRINTS" id="PR00625">
    <property type="entry name" value="JDOMAIN"/>
</dbReference>
<dbReference type="GO" id="GO:0005739">
    <property type="term" value="C:mitochondrion"/>
    <property type="evidence" value="ECO:0007669"/>
    <property type="project" value="GOC"/>
</dbReference>
<dbReference type="OrthoDB" id="666364at2759"/>
<dbReference type="Gene3D" id="1.10.287.110">
    <property type="entry name" value="DnaJ domain"/>
    <property type="match status" value="1"/>
</dbReference>
<keyword evidence="2" id="KW-0472">Membrane</keyword>
<comment type="caution">
    <text evidence="5">The sequence shown here is derived from an EMBL/GenBank/DDBJ whole genome shotgun (WGS) entry which is preliminary data.</text>
</comment>
<dbReference type="AlphaFoldDB" id="A0A0W4ZBM4"/>
<dbReference type="Pfam" id="PF00226">
    <property type="entry name" value="DnaJ"/>
    <property type="match status" value="1"/>
</dbReference>
<dbReference type="Proteomes" id="UP000054454">
    <property type="component" value="Unassembled WGS sequence"/>
</dbReference>
<name>A0A0W4ZBM4_PNEC8</name>
<evidence type="ECO:0000256" key="1">
    <source>
        <dbReference type="ARBA" id="ARBA00004370"/>
    </source>
</evidence>
<accession>A0A0W4ZBM4</accession>
<dbReference type="GeneID" id="28938120"/>
<dbReference type="CDD" id="cd06257">
    <property type="entry name" value="DnaJ"/>
    <property type="match status" value="1"/>
</dbReference>
<sequence length="630" mass="73032">MAEDSWEASLPSFDEVQKTYTEFQADQIERDDFEKELNKHKRIVEELNEENFYALLNVSKNATELQIRESYHRLSRTFHPDKHHNPELKAISEEKFQLIQRAYEVLMDPRKRWIYNIYGEEGLKFSWDIRKKFKTSEEVLIELQKQMRKKNEQNVENMVKSRGYINLLFDVSPLFKTIQAPTLSSFGILSQTRKLNFFERIKYTGISSVFMRHSFSIPLSFDNNSYFNDKITFTFIGQMLSKNKASERNIIGVMRYVYSPTIWFEVGTYLLDPKLLFSKLVCNFNKDSFMTIQTHFPTFYAPPQFIISSGKRLTHHGTGFMIFRTGCWNFWNWGANIPFSNQRSSFTLGWQNALKPGFNNSWSMEITAGILESGISCEWTNNIGKGKNAEKVKFTTSVMTTGAVFGVETSRKIGENSNAVFNLSFTLPQGMIVLKVIISRLGQKIVIPIILCTKYNLKASLWGVIVPASILIALETVYFKSNRIRKKKEKIAAIKKEYEECLNIKKKKAEDFLNIIYDMVHRKQCYEKQKDGLFIIKAVYGDFMTGDIIDVTIAIAALVNESQLTIHHGFSKSQIIGIWDPAFGQKKTLRVEYSFKGRVHFVEVGDKHGLIAPLREHLVTNIRKKRNLEI</sequence>
<gene>
    <name evidence="5" type="ORF">T552_03411</name>
</gene>
<dbReference type="GO" id="GO:0042407">
    <property type="term" value="P:cristae formation"/>
    <property type="evidence" value="ECO:0007669"/>
    <property type="project" value="TreeGrafter"/>
</dbReference>
<dbReference type="InterPro" id="IPR001623">
    <property type="entry name" value="DnaJ_domain"/>
</dbReference>
<keyword evidence="6" id="KW-1185">Reference proteome</keyword>
<organism evidence="5 6">
    <name type="scientific">Pneumocystis carinii (strain B80)</name>
    <name type="common">Rat pneumocystis pneumonia agent</name>
    <name type="synonym">Pneumocystis carinii f. sp. carinii</name>
    <dbReference type="NCBI Taxonomy" id="1408658"/>
    <lineage>
        <taxon>Eukaryota</taxon>
        <taxon>Fungi</taxon>
        <taxon>Dikarya</taxon>
        <taxon>Ascomycota</taxon>
        <taxon>Taphrinomycotina</taxon>
        <taxon>Pneumocystomycetes</taxon>
        <taxon>Pneumocystaceae</taxon>
        <taxon>Pneumocystis</taxon>
    </lineage>
</organism>
<dbReference type="VEuPathDB" id="FungiDB:T552_03411"/>
<feature type="domain" description="J" evidence="4">
    <location>
        <begin position="51"/>
        <end position="119"/>
    </location>
</feature>
<protein>
    <recommendedName>
        <fullName evidence="4">J domain-containing protein</fullName>
    </recommendedName>
</protein>
<reference evidence="6" key="1">
    <citation type="journal article" date="2016" name="Nat. Commun.">
        <title>Genome analysis of three Pneumocystis species reveals adaptation mechanisms to life exclusively in mammalian hosts.</title>
        <authorList>
            <person name="Ma L."/>
            <person name="Chen Z."/>
            <person name="Huang D.W."/>
            <person name="Kutty G."/>
            <person name="Ishihara M."/>
            <person name="Wang H."/>
            <person name="Abouelleil A."/>
            <person name="Bishop L."/>
            <person name="Davey E."/>
            <person name="Deng R."/>
            <person name="Deng X."/>
            <person name="Fan L."/>
            <person name="Fantoni G."/>
            <person name="Fitzgerald M."/>
            <person name="Gogineni E."/>
            <person name="Goldberg J.M."/>
            <person name="Handley G."/>
            <person name="Hu X."/>
            <person name="Huber C."/>
            <person name="Jiao X."/>
            <person name="Jones K."/>
            <person name="Levin J.Z."/>
            <person name="Liu Y."/>
            <person name="Macdonald P."/>
            <person name="Melnikov A."/>
            <person name="Raley C."/>
            <person name="Sassi M."/>
            <person name="Sherman B.T."/>
            <person name="Song X."/>
            <person name="Sykes S."/>
            <person name="Tran B."/>
            <person name="Walsh L."/>
            <person name="Xia Y."/>
            <person name="Yang J."/>
            <person name="Young S."/>
            <person name="Zeng Q."/>
            <person name="Zheng X."/>
            <person name="Stephens R."/>
            <person name="Nusbaum C."/>
            <person name="Birren B.W."/>
            <person name="Azadi P."/>
            <person name="Lempicki R.A."/>
            <person name="Cuomo C.A."/>
            <person name="Kovacs J.A."/>
        </authorList>
    </citation>
    <scope>NUCLEOTIDE SEQUENCE [LARGE SCALE GENOMIC DNA]</scope>
    <source>
        <strain evidence="6">B80</strain>
    </source>
</reference>
<dbReference type="PANTHER" id="PTHR44157">
    <property type="entry name" value="DNAJ HOMOLOG SUBFAMILY C MEMBER 11"/>
    <property type="match status" value="1"/>
</dbReference>